<reference evidence="1 2" key="1">
    <citation type="journal article" date="2019" name="Sci. Rep.">
        <title>Orb-weaving spider Araneus ventricosus genome elucidates the spidroin gene catalogue.</title>
        <authorList>
            <person name="Kono N."/>
            <person name="Nakamura H."/>
            <person name="Ohtoshi R."/>
            <person name="Moran D.A.P."/>
            <person name="Shinohara A."/>
            <person name="Yoshida Y."/>
            <person name="Fujiwara M."/>
            <person name="Mori M."/>
            <person name="Tomita M."/>
            <person name="Arakawa K."/>
        </authorList>
    </citation>
    <scope>NUCLEOTIDE SEQUENCE [LARGE SCALE GENOMIC DNA]</scope>
</reference>
<accession>A0A4Y2E9W1</accession>
<proteinExistence type="predicted"/>
<gene>
    <name evidence="1" type="ORF">AVEN_151336_1</name>
</gene>
<protein>
    <submittedName>
        <fullName evidence="1">Uncharacterized protein</fullName>
    </submittedName>
</protein>
<evidence type="ECO:0000313" key="1">
    <source>
        <dbReference type="EMBL" id="GBM25862.1"/>
    </source>
</evidence>
<name>A0A4Y2E9W1_ARAVE</name>
<organism evidence="1 2">
    <name type="scientific">Araneus ventricosus</name>
    <name type="common">Orbweaver spider</name>
    <name type="synonym">Epeira ventricosa</name>
    <dbReference type="NCBI Taxonomy" id="182803"/>
    <lineage>
        <taxon>Eukaryota</taxon>
        <taxon>Metazoa</taxon>
        <taxon>Ecdysozoa</taxon>
        <taxon>Arthropoda</taxon>
        <taxon>Chelicerata</taxon>
        <taxon>Arachnida</taxon>
        <taxon>Araneae</taxon>
        <taxon>Araneomorphae</taxon>
        <taxon>Entelegynae</taxon>
        <taxon>Araneoidea</taxon>
        <taxon>Araneidae</taxon>
        <taxon>Araneus</taxon>
    </lineage>
</organism>
<dbReference type="AlphaFoldDB" id="A0A4Y2E9W1"/>
<dbReference type="EMBL" id="BGPR01000548">
    <property type="protein sequence ID" value="GBM25862.1"/>
    <property type="molecule type" value="Genomic_DNA"/>
</dbReference>
<evidence type="ECO:0000313" key="2">
    <source>
        <dbReference type="Proteomes" id="UP000499080"/>
    </source>
</evidence>
<comment type="caution">
    <text evidence="1">The sequence shown here is derived from an EMBL/GenBank/DDBJ whole genome shotgun (WGS) entry which is preliminary data.</text>
</comment>
<sequence>MGYRMGIGGCEHDSHCLFWNGIPHGNFIATCFTLSVLNVATDGNGVANMIHIVLELATHGNHCQTCFTVCSEMGYRIGNRWLEHDSHLFFGMAYRMESLREHASHCLF</sequence>
<dbReference type="Proteomes" id="UP000499080">
    <property type="component" value="Unassembled WGS sequence"/>
</dbReference>
<keyword evidence="2" id="KW-1185">Reference proteome</keyword>